<gene>
    <name evidence="3" type="ORF">EST38_g2149</name>
</gene>
<name>A0A4Q2DWN4_9AGAR</name>
<dbReference type="InterPro" id="IPR011990">
    <property type="entry name" value="TPR-like_helical_dom_sf"/>
</dbReference>
<dbReference type="Pfam" id="PF24883">
    <property type="entry name" value="NPHP3_N"/>
    <property type="match status" value="1"/>
</dbReference>
<dbReference type="SUPFAM" id="SSF48452">
    <property type="entry name" value="TPR-like"/>
    <property type="match status" value="2"/>
</dbReference>
<evidence type="ECO:0000259" key="2">
    <source>
        <dbReference type="Pfam" id="PF24883"/>
    </source>
</evidence>
<reference evidence="3 4" key="1">
    <citation type="submission" date="2019-01" db="EMBL/GenBank/DDBJ databases">
        <title>Draft genome sequence of Psathyrella aberdarensis IHI B618.</title>
        <authorList>
            <person name="Buettner E."/>
            <person name="Kellner H."/>
        </authorList>
    </citation>
    <scope>NUCLEOTIDE SEQUENCE [LARGE SCALE GENOMIC DNA]</scope>
    <source>
        <strain evidence="3 4">IHI B618</strain>
    </source>
</reference>
<sequence>MAAPISILKNSEGARVETVIAAQVEGGFHIHQSPEHQTPLFQLLQPVTDASHKRDLKQSPPNSACLPGTRKTVIKSITSWASSSVLIKRRHVLWLYGYAGCGKSAIAQEVCKRVHGGSRLLGSFFFYRNAGDRSSMGRLPNTLANQMATTIPETGSFIKDAIEAAPDLLGREADSGPGLSLTARIQGLVYDPFRAVVERRVFAKWSLSTPYLIVIDGLDECEDKEDVKAFLNCTLEFFEQNPQIPLRVLITSRIEQHIQPRLHVDGVLLKNLADHCSNNDIAAFMNIVFQDAIKGDPIILAYIRENGAWPSPPDLHKLVEHIGGSFIFASTLVDFIFSPTSPNDHSTPMDRLPLALNINPGLDALYSQTLSRSVGLPHFSNIISTLTLLAEPLPVIGIAELLELRVYEVVRVLLDLQAIIQVPGTDDGPVTFCHTSLRDFLSSESRSGRFFVPPSFHSRLYTDCLRCELRARQATPRVELLQRQPTAAVHYSLKYREARHWNPSKPFFGVAGLGKIVQMQREMLELHPDRAIVLSHLGTALYTLAEQDRSRSDHVEGAISTYREALALRTSTPPHPARFPLLTNLGFALTMLFERTGNAAHLEEAISMYREALDLRPPPSLDRPISLGNLAGAIDIQFKYTRNLPHLEEVISLHREALDLRPYPHPDRHLSLNNLGAALYIRYEKTQSIEDIDETISLMRECLGYLPAFSIHRQGALTNLSVFLRSLYEKKRSLDDLEEAITYSRELVAEYYPIGHEDHKQALVELGIQLQLHFEATGNQDDLDEITQLWGEVEEGI</sequence>
<dbReference type="InterPro" id="IPR027417">
    <property type="entry name" value="P-loop_NTPase"/>
</dbReference>
<dbReference type="EMBL" id="SDEE01000035">
    <property type="protein sequence ID" value="RXW23674.1"/>
    <property type="molecule type" value="Genomic_DNA"/>
</dbReference>
<keyword evidence="4" id="KW-1185">Reference proteome</keyword>
<dbReference type="PANTHER" id="PTHR10039:SF14">
    <property type="entry name" value="NACHT DOMAIN-CONTAINING PROTEIN"/>
    <property type="match status" value="1"/>
</dbReference>
<feature type="domain" description="Nephrocystin 3-like N-terminal" evidence="2">
    <location>
        <begin position="77"/>
        <end position="253"/>
    </location>
</feature>
<dbReference type="SUPFAM" id="SSF52540">
    <property type="entry name" value="P-loop containing nucleoside triphosphate hydrolases"/>
    <property type="match status" value="1"/>
</dbReference>
<dbReference type="InterPro" id="IPR056884">
    <property type="entry name" value="NPHP3-like_N"/>
</dbReference>
<dbReference type="PANTHER" id="PTHR10039">
    <property type="entry name" value="AMELOGENIN"/>
    <property type="match status" value="1"/>
</dbReference>
<keyword evidence="1" id="KW-0677">Repeat</keyword>
<evidence type="ECO:0000256" key="1">
    <source>
        <dbReference type="ARBA" id="ARBA00022737"/>
    </source>
</evidence>
<evidence type="ECO:0000313" key="4">
    <source>
        <dbReference type="Proteomes" id="UP000290288"/>
    </source>
</evidence>
<proteinExistence type="predicted"/>
<dbReference type="OrthoDB" id="3217196at2759"/>
<organism evidence="3 4">
    <name type="scientific">Candolleomyces aberdarensis</name>
    <dbReference type="NCBI Taxonomy" id="2316362"/>
    <lineage>
        <taxon>Eukaryota</taxon>
        <taxon>Fungi</taxon>
        <taxon>Dikarya</taxon>
        <taxon>Basidiomycota</taxon>
        <taxon>Agaricomycotina</taxon>
        <taxon>Agaricomycetes</taxon>
        <taxon>Agaricomycetidae</taxon>
        <taxon>Agaricales</taxon>
        <taxon>Agaricineae</taxon>
        <taxon>Psathyrellaceae</taxon>
        <taxon>Candolleomyces</taxon>
    </lineage>
</organism>
<dbReference type="Gene3D" id="1.25.40.10">
    <property type="entry name" value="Tetratricopeptide repeat domain"/>
    <property type="match status" value="1"/>
</dbReference>
<dbReference type="Pfam" id="PF13374">
    <property type="entry name" value="TPR_10"/>
    <property type="match status" value="2"/>
</dbReference>
<comment type="caution">
    <text evidence="3">The sequence shown here is derived from an EMBL/GenBank/DDBJ whole genome shotgun (WGS) entry which is preliminary data.</text>
</comment>
<dbReference type="Proteomes" id="UP000290288">
    <property type="component" value="Unassembled WGS sequence"/>
</dbReference>
<evidence type="ECO:0000313" key="3">
    <source>
        <dbReference type="EMBL" id="RXW23674.1"/>
    </source>
</evidence>
<protein>
    <recommendedName>
        <fullName evidence="2">Nephrocystin 3-like N-terminal domain-containing protein</fullName>
    </recommendedName>
</protein>
<dbReference type="AlphaFoldDB" id="A0A4Q2DWN4"/>
<accession>A0A4Q2DWN4</accession>
<dbReference type="Gene3D" id="3.40.50.300">
    <property type="entry name" value="P-loop containing nucleotide triphosphate hydrolases"/>
    <property type="match status" value="1"/>
</dbReference>